<dbReference type="EMBL" id="PVWO01000715">
    <property type="protein sequence ID" value="PSB40241.1"/>
    <property type="molecule type" value="Genomic_DNA"/>
</dbReference>
<evidence type="ECO:0000256" key="1">
    <source>
        <dbReference type="SAM" id="MobiDB-lite"/>
    </source>
</evidence>
<reference evidence="2 3" key="1">
    <citation type="submission" date="2018-03" db="EMBL/GenBank/DDBJ databases">
        <title>The ancient ancestry and fast evolution of plastids.</title>
        <authorList>
            <person name="Moore K.R."/>
            <person name="Magnabosco C."/>
            <person name="Momper L."/>
            <person name="Gold D.A."/>
            <person name="Bosak T."/>
            <person name="Fournier G.P."/>
        </authorList>
    </citation>
    <scope>NUCLEOTIDE SEQUENCE [LARGE SCALE GENOMIC DNA]</scope>
    <source>
        <strain evidence="2 3">CCALA 037</strain>
    </source>
</reference>
<dbReference type="Pfam" id="PF11210">
    <property type="entry name" value="DUF2996"/>
    <property type="match status" value="1"/>
</dbReference>
<dbReference type="PANTHER" id="PTHR36341:SF3">
    <property type="entry name" value="DUF2996 FAMILY PROTEIN"/>
    <property type="match status" value="1"/>
</dbReference>
<feature type="region of interest" description="Disordered" evidence="1">
    <location>
        <begin position="1"/>
        <end position="51"/>
    </location>
</feature>
<dbReference type="OrthoDB" id="465001at2"/>
<proteinExistence type="predicted"/>
<feature type="compositionally biased region" description="Basic and acidic residues" evidence="1">
    <location>
        <begin position="36"/>
        <end position="48"/>
    </location>
</feature>
<evidence type="ECO:0000313" key="3">
    <source>
        <dbReference type="Proteomes" id="UP000238937"/>
    </source>
</evidence>
<accession>A0A2T1F5H6</accession>
<dbReference type="PANTHER" id="PTHR36341">
    <property type="entry name" value="DUF2996 FAMILY PROTEIN"/>
    <property type="match status" value="1"/>
</dbReference>
<organism evidence="2 3">
    <name type="scientific">Chamaesiphon polymorphus CCALA 037</name>
    <dbReference type="NCBI Taxonomy" id="2107692"/>
    <lineage>
        <taxon>Bacteria</taxon>
        <taxon>Bacillati</taxon>
        <taxon>Cyanobacteriota</taxon>
        <taxon>Cyanophyceae</taxon>
        <taxon>Gomontiellales</taxon>
        <taxon>Chamaesiphonaceae</taxon>
        <taxon>Chamaesiphon</taxon>
    </lineage>
</organism>
<feature type="compositionally biased region" description="Low complexity" evidence="1">
    <location>
        <begin position="23"/>
        <end position="35"/>
    </location>
</feature>
<dbReference type="AlphaFoldDB" id="A0A2T1F5H6"/>
<feature type="non-terminal residue" evidence="2">
    <location>
        <position position="159"/>
    </location>
</feature>
<evidence type="ECO:0000313" key="2">
    <source>
        <dbReference type="EMBL" id="PSB40241.1"/>
    </source>
</evidence>
<gene>
    <name evidence="2" type="ORF">C7B77_28600</name>
</gene>
<keyword evidence="3" id="KW-1185">Reference proteome</keyword>
<sequence length="159" mass="17059">MVEESAENVAPAAAGKKAKPAAEEAPATDSAAPPSGEKKVPPKKEKPPAVEAKPFAEFIQQDYIPALTQALADKGVTDLQIALERAKIAIKGYETEPECSQVIGRWSDGNRQFNVYLFEDNIQGARAFSCTDGGHQASTLEAFLIDERKITLDLMVSGV</sequence>
<dbReference type="Proteomes" id="UP000238937">
    <property type="component" value="Unassembled WGS sequence"/>
</dbReference>
<comment type="caution">
    <text evidence="2">The sequence shown here is derived from an EMBL/GenBank/DDBJ whole genome shotgun (WGS) entry which is preliminary data.</text>
</comment>
<dbReference type="RefSeq" id="WP_106313067.1">
    <property type="nucleotide sequence ID" value="NZ_PVWO01000715.1"/>
</dbReference>
<name>A0A2T1F5H6_9CYAN</name>
<protein>
    <submittedName>
        <fullName evidence="2">DUF2996 domain-containing protein</fullName>
    </submittedName>
</protein>
<dbReference type="InterPro" id="IPR021374">
    <property type="entry name" value="DUF2996"/>
</dbReference>